<comment type="subunit">
    <text evidence="7">Homodimer.</text>
</comment>
<dbReference type="EMBL" id="AEEH01000013">
    <property type="protein sequence ID" value="EFM26238.1"/>
    <property type="molecule type" value="Genomic_DNA"/>
</dbReference>
<dbReference type="eggNOG" id="COG0492">
    <property type="taxonomic scope" value="Bacteria"/>
</dbReference>
<keyword evidence="2 7" id="KW-0285">Flavoprotein</keyword>
<dbReference type="SUPFAM" id="SSF51905">
    <property type="entry name" value="FAD/NAD(P)-binding domain"/>
    <property type="match status" value="1"/>
</dbReference>
<dbReference type="EC" id="1.8.1.9" evidence="7"/>
<dbReference type="PANTHER" id="PTHR48105">
    <property type="entry name" value="THIOREDOXIN REDUCTASE 1-RELATED-RELATED"/>
    <property type="match status" value="1"/>
</dbReference>
<dbReference type="InterPro" id="IPR008255">
    <property type="entry name" value="Pyr_nucl-diS_OxRdtase_2_AS"/>
</dbReference>
<evidence type="ECO:0000313" key="11">
    <source>
        <dbReference type="Proteomes" id="UP000003280"/>
    </source>
</evidence>
<dbReference type="HOGENOM" id="CLU_031864_5_3_9"/>
<gene>
    <name evidence="10" type="primary">trxB</name>
    <name evidence="10" type="ORF">HMPREF9225_0125</name>
</gene>
<dbReference type="PROSITE" id="PS00573">
    <property type="entry name" value="PYRIDINE_REDOX_2"/>
    <property type="match status" value="1"/>
</dbReference>
<evidence type="ECO:0000256" key="3">
    <source>
        <dbReference type="ARBA" id="ARBA00022827"/>
    </source>
</evidence>
<keyword evidence="6 7" id="KW-0676">Redox-active center</keyword>
<dbReference type="PRINTS" id="PR00368">
    <property type="entry name" value="FADPNR"/>
</dbReference>
<dbReference type="GO" id="GO:0004791">
    <property type="term" value="F:thioredoxin-disulfide reductase (NADPH) activity"/>
    <property type="evidence" value="ECO:0007669"/>
    <property type="project" value="UniProtKB-UniRule"/>
</dbReference>
<evidence type="ECO:0000313" key="10">
    <source>
        <dbReference type="EMBL" id="EFM26238.1"/>
    </source>
</evidence>
<dbReference type="NCBIfam" id="TIGR01292">
    <property type="entry name" value="TRX_reduct"/>
    <property type="match status" value="1"/>
</dbReference>
<proteinExistence type="inferred from homology"/>
<reference evidence="10 11" key="1">
    <citation type="submission" date="2010-07" db="EMBL/GenBank/DDBJ databases">
        <authorList>
            <person name="Muzny D."/>
            <person name="Qin X."/>
            <person name="Deng J."/>
            <person name="Jiang H."/>
            <person name="Liu Y."/>
            <person name="Qu J."/>
            <person name="Song X.-Z."/>
            <person name="Zhang L."/>
            <person name="Thornton R."/>
            <person name="Coyle M."/>
            <person name="Francisco L."/>
            <person name="Jackson L."/>
            <person name="Javaid M."/>
            <person name="Korchina V."/>
            <person name="Kovar C."/>
            <person name="Mata R."/>
            <person name="Mathew T."/>
            <person name="Ngo R."/>
            <person name="Nguyen L."/>
            <person name="Nguyen N."/>
            <person name="Okwuonu G."/>
            <person name="Ongeri F."/>
            <person name="Pham C."/>
            <person name="Simmons D."/>
            <person name="Wilczek-Boney K."/>
            <person name="Hale W."/>
            <person name="Jakkamsetti A."/>
            <person name="Pham P."/>
            <person name="Ruth R."/>
            <person name="San Lucas F."/>
            <person name="Warren J."/>
            <person name="Zhang J."/>
            <person name="Zhao Z."/>
            <person name="Zhou C."/>
            <person name="Zhu D."/>
            <person name="Lee S."/>
            <person name="Bess C."/>
            <person name="Blankenburg K."/>
            <person name="Forbes L."/>
            <person name="Fu Q."/>
            <person name="Gubbala S."/>
            <person name="Hirani K."/>
            <person name="Jayaseelan J.C."/>
            <person name="Lara F."/>
            <person name="Munidasa M."/>
            <person name="Palculict T."/>
            <person name="Patil S."/>
            <person name="Pu L.-L."/>
            <person name="Saada N."/>
            <person name="Tang L."/>
            <person name="Weissenberger G."/>
            <person name="Zhu Y."/>
            <person name="Hemphill L."/>
            <person name="Shang Y."/>
            <person name="Youmans B."/>
            <person name="Ayvaz T."/>
            <person name="Ross M."/>
            <person name="Santibanez J."/>
            <person name="Aqrawi P."/>
            <person name="Gross S."/>
            <person name="Joshi V."/>
            <person name="Fowler G."/>
            <person name="Nazareth L."/>
            <person name="Reid J."/>
            <person name="Worley K."/>
            <person name="Petrosino J."/>
            <person name="Highlander S."/>
            <person name="Gibbs R."/>
        </authorList>
    </citation>
    <scope>NUCLEOTIDE SEQUENCE [LARGE SCALE GENOMIC DNA]</scope>
    <source>
        <strain evidence="10 11">ATCC BAA-1640</strain>
    </source>
</reference>
<dbReference type="InterPro" id="IPR005982">
    <property type="entry name" value="Thioredox_Rdtase"/>
</dbReference>
<evidence type="ECO:0000256" key="7">
    <source>
        <dbReference type="RuleBase" id="RU003880"/>
    </source>
</evidence>
<dbReference type="STRING" id="862517.HMPREF9225_0125"/>
<dbReference type="InterPro" id="IPR050097">
    <property type="entry name" value="Ferredoxin-NADP_redctase_2"/>
</dbReference>
<comment type="caution">
    <text evidence="10">The sequence shown here is derived from an EMBL/GenBank/DDBJ whole genome shotgun (WGS) entry which is preliminary data.</text>
</comment>
<keyword evidence="3 7" id="KW-0274">FAD</keyword>
<dbReference type="Proteomes" id="UP000003280">
    <property type="component" value="Unassembled WGS sequence"/>
</dbReference>
<sequence>MYDILILGAGPAGLTAGLYASRAKLKVGIIEKAIEGGQISGTSSVENYPGIIEISGMDLGLNMREQAENFGCEFINDEVLSVDLKGQEKKVKGKYGEYEARSIIITTGASHRKIGVEGEDEFTGRGVSYCATCDAAFYEDLDVYVVGGGDSAVEEALFITKFAKTVTIIHRRDSLRASKSLQEKAFNNDKIKFIWDSEVVKIEGENIVEALTLKNTKTGEITKIESEEPFGIFVFIGLVPTTKLFESQLSLEDGYILADEDMKTSIDGVYAAGDVRKKKVRQVATAVGDGCIAAISAEKYLNELDGTLYEGFKK</sequence>
<evidence type="ECO:0000259" key="9">
    <source>
        <dbReference type="Pfam" id="PF07992"/>
    </source>
</evidence>
<organism evidence="10 11">
    <name type="scientific">Peptoniphilus duerdenii ATCC BAA-1640</name>
    <dbReference type="NCBI Taxonomy" id="862517"/>
    <lineage>
        <taxon>Bacteria</taxon>
        <taxon>Bacillati</taxon>
        <taxon>Bacillota</taxon>
        <taxon>Tissierellia</taxon>
        <taxon>Tissierellales</taxon>
        <taxon>Peptoniphilaceae</taxon>
        <taxon>Peptoniphilus</taxon>
    </lineage>
</organism>
<accession>E0NIY6</accession>
<keyword evidence="4 7" id="KW-0560">Oxidoreductase</keyword>
<name>E0NIY6_9FIRM</name>
<evidence type="ECO:0000256" key="8">
    <source>
        <dbReference type="RuleBase" id="RU003881"/>
    </source>
</evidence>
<dbReference type="RefSeq" id="WP_008900961.1">
    <property type="nucleotide sequence ID" value="NZ_GL397071.1"/>
</dbReference>
<dbReference type="OrthoDB" id="9806179at2"/>
<evidence type="ECO:0000256" key="4">
    <source>
        <dbReference type="ARBA" id="ARBA00023002"/>
    </source>
</evidence>
<dbReference type="AlphaFoldDB" id="E0NIY6"/>
<evidence type="ECO:0000256" key="5">
    <source>
        <dbReference type="ARBA" id="ARBA00023157"/>
    </source>
</evidence>
<comment type="cofactor">
    <cofactor evidence="8">
        <name>FAD</name>
        <dbReference type="ChEBI" id="CHEBI:57692"/>
    </cofactor>
    <text evidence="8">Binds 1 FAD per subunit.</text>
</comment>
<evidence type="ECO:0000256" key="2">
    <source>
        <dbReference type="ARBA" id="ARBA00022630"/>
    </source>
</evidence>
<dbReference type="InterPro" id="IPR036188">
    <property type="entry name" value="FAD/NAD-bd_sf"/>
</dbReference>
<dbReference type="InterPro" id="IPR023753">
    <property type="entry name" value="FAD/NAD-binding_dom"/>
</dbReference>
<dbReference type="Gene3D" id="3.50.50.60">
    <property type="entry name" value="FAD/NAD(P)-binding domain"/>
    <property type="match status" value="2"/>
</dbReference>
<dbReference type="Pfam" id="PF07992">
    <property type="entry name" value="Pyr_redox_2"/>
    <property type="match status" value="1"/>
</dbReference>
<keyword evidence="5" id="KW-1015">Disulfide bond</keyword>
<dbReference type="GO" id="GO:0005737">
    <property type="term" value="C:cytoplasm"/>
    <property type="evidence" value="ECO:0007669"/>
    <property type="project" value="InterPro"/>
</dbReference>
<comment type="similarity">
    <text evidence="1 7">Belongs to the class-II pyridine nucleotide-disulfide oxidoreductase family.</text>
</comment>
<comment type="catalytic activity">
    <reaction evidence="7">
        <text>[thioredoxin]-dithiol + NADP(+) = [thioredoxin]-disulfide + NADPH + H(+)</text>
        <dbReference type="Rhea" id="RHEA:20345"/>
        <dbReference type="Rhea" id="RHEA-COMP:10698"/>
        <dbReference type="Rhea" id="RHEA-COMP:10700"/>
        <dbReference type="ChEBI" id="CHEBI:15378"/>
        <dbReference type="ChEBI" id="CHEBI:29950"/>
        <dbReference type="ChEBI" id="CHEBI:50058"/>
        <dbReference type="ChEBI" id="CHEBI:57783"/>
        <dbReference type="ChEBI" id="CHEBI:58349"/>
        <dbReference type="EC" id="1.8.1.9"/>
    </reaction>
</comment>
<dbReference type="GO" id="GO:0019430">
    <property type="term" value="P:removal of superoxide radicals"/>
    <property type="evidence" value="ECO:0007669"/>
    <property type="project" value="UniProtKB-UniRule"/>
</dbReference>
<keyword evidence="11" id="KW-1185">Reference proteome</keyword>
<feature type="domain" description="FAD/NAD(P)-binding" evidence="9">
    <location>
        <begin position="2"/>
        <end position="290"/>
    </location>
</feature>
<evidence type="ECO:0000256" key="6">
    <source>
        <dbReference type="ARBA" id="ARBA00023284"/>
    </source>
</evidence>
<protein>
    <recommendedName>
        <fullName evidence="7">Thioredoxin reductase</fullName>
        <ecNumber evidence="7">1.8.1.9</ecNumber>
    </recommendedName>
</protein>
<keyword evidence="8" id="KW-0521">NADP</keyword>
<evidence type="ECO:0000256" key="1">
    <source>
        <dbReference type="ARBA" id="ARBA00009333"/>
    </source>
</evidence>
<dbReference type="PRINTS" id="PR00469">
    <property type="entry name" value="PNDRDTASEII"/>
</dbReference>